<evidence type="ECO:0000256" key="4">
    <source>
        <dbReference type="ARBA" id="ARBA00022833"/>
    </source>
</evidence>
<dbReference type="InterPro" id="IPR039355">
    <property type="entry name" value="Transcription_factor_GATA"/>
</dbReference>
<dbReference type="GO" id="GO:0005634">
    <property type="term" value="C:nucleus"/>
    <property type="evidence" value="ECO:0007669"/>
    <property type="project" value="UniProtKB-SubCell"/>
</dbReference>
<dbReference type="Gene3D" id="3.30.50.10">
    <property type="entry name" value="Erythroid Transcription Factor GATA-1, subunit A"/>
    <property type="match status" value="2"/>
</dbReference>
<dbReference type="Proteomes" id="UP000308730">
    <property type="component" value="Unassembled WGS sequence"/>
</dbReference>
<keyword evidence="4" id="KW-0862">Zinc</keyword>
<accession>A0A4S4LX20</accession>
<evidence type="ECO:0000256" key="6">
    <source>
        <dbReference type="ARBA" id="ARBA00023163"/>
    </source>
</evidence>
<evidence type="ECO:0000313" key="12">
    <source>
        <dbReference type="Proteomes" id="UP000308730"/>
    </source>
</evidence>
<dbReference type="SMART" id="SM00401">
    <property type="entry name" value="ZnF_GATA"/>
    <property type="match status" value="2"/>
</dbReference>
<evidence type="ECO:0000256" key="1">
    <source>
        <dbReference type="ARBA" id="ARBA00004123"/>
    </source>
</evidence>
<evidence type="ECO:0000313" key="11">
    <source>
        <dbReference type="EMBL" id="THH17154.1"/>
    </source>
</evidence>
<dbReference type="EMBL" id="SGPM01000675">
    <property type="protein sequence ID" value="THH17154.1"/>
    <property type="molecule type" value="Genomic_DNA"/>
</dbReference>
<keyword evidence="5" id="KW-0805">Transcription regulation</keyword>
<comment type="subcellular location">
    <subcellularLocation>
        <location evidence="1">Nucleus</location>
    </subcellularLocation>
</comment>
<feature type="domain" description="GATA-type" evidence="10">
    <location>
        <begin position="88"/>
        <end position="115"/>
    </location>
</feature>
<dbReference type="OrthoDB" id="515401at2759"/>
<dbReference type="GO" id="GO:0000978">
    <property type="term" value="F:RNA polymerase II cis-regulatory region sequence-specific DNA binding"/>
    <property type="evidence" value="ECO:0007669"/>
    <property type="project" value="TreeGrafter"/>
</dbReference>
<dbReference type="PANTHER" id="PTHR10071:SF335">
    <property type="entry name" value="IRON-SENSING TRANSCRIPTIONAL REPRESSOR-RELATED"/>
    <property type="match status" value="1"/>
</dbReference>
<dbReference type="PANTHER" id="PTHR10071">
    <property type="entry name" value="TRANSCRIPTION FACTOR GATA FAMILY MEMBER"/>
    <property type="match status" value="1"/>
</dbReference>
<gene>
    <name evidence="11" type="ORF">EUX98_g9181</name>
</gene>
<dbReference type="InterPro" id="IPR013088">
    <property type="entry name" value="Znf_NHR/GATA"/>
</dbReference>
<comment type="caution">
    <text evidence="11">The sequence shown here is derived from an EMBL/GenBank/DDBJ whole genome shotgun (WGS) entry which is preliminary data.</text>
</comment>
<dbReference type="CDD" id="cd00202">
    <property type="entry name" value="ZnF_GATA"/>
    <property type="match status" value="2"/>
</dbReference>
<reference evidence="11 12" key="1">
    <citation type="submission" date="2019-02" db="EMBL/GenBank/DDBJ databases">
        <title>Genome sequencing of the rare red list fungi Antrodiella citrinella (Flaviporus citrinellus).</title>
        <authorList>
            <person name="Buettner E."/>
            <person name="Kellner H."/>
        </authorList>
    </citation>
    <scope>NUCLEOTIDE SEQUENCE [LARGE SCALE GENOMIC DNA]</scope>
    <source>
        <strain evidence="11 12">DSM 108506</strain>
    </source>
</reference>
<evidence type="ECO:0000256" key="8">
    <source>
        <dbReference type="PROSITE-ProRule" id="PRU00094"/>
    </source>
</evidence>
<dbReference type="SUPFAM" id="SSF57716">
    <property type="entry name" value="Glucocorticoid receptor-like (DNA-binding domain)"/>
    <property type="match status" value="2"/>
</dbReference>
<feature type="region of interest" description="Disordered" evidence="9">
    <location>
        <begin position="1"/>
        <end position="26"/>
    </location>
</feature>
<sequence length="186" mass="20173">MRSSGPSATPVNGVSTNGNTHNNSAPGGVKAECSNCGVTHMPLWRRGLNDELNCNACSLYCKLRVHNNHGAGRSQTVPRQESQEVVAQCSNCHTTTTPLWRNDDEGKTVCNAASLRTSPTADIPTLTPDSTTQMNYGDNYSNRKFMNVLGSSHQHRDGAHNGHFGGQFYSAYSVYHPDYLSQLSVA</sequence>
<feature type="compositionally biased region" description="Polar residues" evidence="9">
    <location>
        <begin position="1"/>
        <end position="25"/>
    </location>
</feature>
<dbReference type="GO" id="GO:0045944">
    <property type="term" value="P:positive regulation of transcription by RNA polymerase II"/>
    <property type="evidence" value="ECO:0007669"/>
    <property type="project" value="TreeGrafter"/>
</dbReference>
<dbReference type="GO" id="GO:0000122">
    <property type="term" value="P:negative regulation of transcription by RNA polymerase II"/>
    <property type="evidence" value="ECO:0007669"/>
    <property type="project" value="TreeGrafter"/>
</dbReference>
<dbReference type="Pfam" id="PF00320">
    <property type="entry name" value="GATA"/>
    <property type="match status" value="2"/>
</dbReference>
<dbReference type="InterPro" id="IPR000679">
    <property type="entry name" value="Znf_GATA"/>
</dbReference>
<feature type="domain" description="GATA-type" evidence="10">
    <location>
        <begin position="32"/>
        <end position="80"/>
    </location>
</feature>
<dbReference type="AlphaFoldDB" id="A0A4S4LX20"/>
<dbReference type="GO" id="GO:0008270">
    <property type="term" value="F:zinc ion binding"/>
    <property type="evidence" value="ECO:0007669"/>
    <property type="project" value="UniProtKB-KW"/>
</dbReference>
<evidence type="ECO:0000259" key="10">
    <source>
        <dbReference type="PROSITE" id="PS50114"/>
    </source>
</evidence>
<protein>
    <recommendedName>
        <fullName evidence="10">GATA-type domain-containing protein</fullName>
    </recommendedName>
</protein>
<dbReference type="PROSITE" id="PS50114">
    <property type="entry name" value="GATA_ZN_FINGER_2"/>
    <property type="match status" value="2"/>
</dbReference>
<organism evidence="11 12">
    <name type="scientific">Antrodiella citrinella</name>
    <dbReference type="NCBI Taxonomy" id="2447956"/>
    <lineage>
        <taxon>Eukaryota</taxon>
        <taxon>Fungi</taxon>
        <taxon>Dikarya</taxon>
        <taxon>Basidiomycota</taxon>
        <taxon>Agaricomycotina</taxon>
        <taxon>Agaricomycetes</taxon>
        <taxon>Polyporales</taxon>
        <taxon>Steccherinaceae</taxon>
        <taxon>Antrodiella</taxon>
    </lineage>
</organism>
<evidence type="ECO:0000256" key="7">
    <source>
        <dbReference type="ARBA" id="ARBA00023242"/>
    </source>
</evidence>
<keyword evidence="2" id="KW-0479">Metal-binding</keyword>
<keyword evidence="3 8" id="KW-0863">Zinc-finger</keyword>
<evidence type="ECO:0000256" key="2">
    <source>
        <dbReference type="ARBA" id="ARBA00022723"/>
    </source>
</evidence>
<proteinExistence type="predicted"/>
<keyword evidence="7" id="KW-0539">Nucleus</keyword>
<dbReference type="GO" id="GO:0000981">
    <property type="term" value="F:DNA-binding transcription factor activity, RNA polymerase II-specific"/>
    <property type="evidence" value="ECO:0007669"/>
    <property type="project" value="TreeGrafter"/>
</dbReference>
<evidence type="ECO:0000256" key="3">
    <source>
        <dbReference type="ARBA" id="ARBA00022771"/>
    </source>
</evidence>
<name>A0A4S4LX20_9APHY</name>
<evidence type="ECO:0000256" key="9">
    <source>
        <dbReference type="SAM" id="MobiDB-lite"/>
    </source>
</evidence>
<dbReference type="PRINTS" id="PR00619">
    <property type="entry name" value="GATAZNFINGER"/>
</dbReference>
<evidence type="ECO:0000256" key="5">
    <source>
        <dbReference type="ARBA" id="ARBA00023015"/>
    </source>
</evidence>
<keyword evidence="12" id="KW-1185">Reference proteome</keyword>
<keyword evidence="6" id="KW-0804">Transcription</keyword>